<organism evidence="1 2">
    <name type="scientific">Mariniphaga anaerophila</name>
    <dbReference type="NCBI Taxonomy" id="1484053"/>
    <lineage>
        <taxon>Bacteria</taxon>
        <taxon>Pseudomonadati</taxon>
        <taxon>Bacteroidota</taxon>
        <taxon>Bacteroidia</taxon>
        <taxon>Marinilabiliales</taxon>
        <taxon>Prolixibacteraceae</taxon>
        <taxon>Mariniphaga</taxon>
    </lineage>
</organism>
<name>A0A1M5CJI6_9BACT</name>
<protein>
    <submittedName>
        <fullName evidence="1">Uncharacterized protein</fullName>
    </submittedName>
</protein>
<dbReference type="STRING" id="1484053.SAMN05444274_106152"/>
<keyword evidence="2" id="KW-1185">Reference proteome</keyword>
<evidence type="ECO:0000313" key="1">
    <source>
        <dbReference type="EMBL" id="SHF54879.1"/>
    </source>
</evidence>
<reference evidence="1 2" key="1">
    <citation type="submission" date="2016-11" db="EMBL/GenBank/DDBJ databases">
        <authorList>
            <person name="Jaros S."/>
            <person name="Januszkiewicz K."/>
            <person name="Wedrychowicz H."/>
        </authorList>
    </citation>
    <scope>NUCLEOTIDE SEQUENCE [LARGE SCALE GENOMIC DNA]</scope>
    <source>
        <strain evidence="1 2">DSM 26910</strain>
    </source>
</reference>
<dbReference type="Proteomes" id="UP000184164">
    <property type="component" value="Unassembled WGS sequence"/>
</dbReference>
<accession>A0A1M5CJI6</accession>
<sequence length="29" mass="3432">MFASSFLVKGMRKSKELKSSRKWLDIEKT</sequence>
<dbReference type="AlphaFoldDB" id="A0A1M5CJI6"/>
<gene>
    <name evidence="1" type="ORF">SAMN05444274_106152</name>
</gene>
<proteinExistence type="predicted"/>
<evidence type="ECO:0000313" key="2">
    <source>
        <dbReference type="Proteomes" id="UP000184164"/>
    </source>
</evidence>
<dbReference type="EMBL" id="FQUM01000006">
    <property type="protein sequence ID" value="SHF54879.1"/>
    <property type="molecule type" value="Genomic_DNA"/>
</dbReference>